<dbReference type="CDD" id="cd03135">
    <property type="entry name" value="GATase1_DJ-1"/>
    <property type="match status" value="1"/>
</dbReference>
<accession>A0A379C3R5</accession>
<dbReference type="InterPro" id="IPR002818">
    <property type="entry name" value="DJ-1/PfpI"/>
</dbReference>
<evidence type="ECO:0000313" key="3">
    <source>
        <dbReference type="Proteomes" id="UP000255517"/>
    </source>
</evidence>
<dbReference type="GO" id="GO:0005737">
    <property type="term" value="C:cytoplasm"/>
    <property type="evidence" value="ECO:0007669"/>
    <property type="project" value="TreeGrafter"/>
</dbReference>
<dbReference type="Proteomes" id="UP000255517">
    <property type="component" value="Unassembled WGS sequence"/>
</dbReference>
<dbReference type="OrthoDB" id="9800516at2"/>
<gene>
    <name evidence="2" type="primary">yajL</name>
    <name evidence="2" type="ORF">NCTC13149_00026</name>
</gene>
<evidence type="ECO:0000259" key="1">
    <source>
        <dbReference type="Pfam" id="PF01965"/>
    </source>
</evidence>
<organism evidence="2 3">
    <name type="scientific">Peptoniphilus lacrimalis</name>
    <dbReference type="NCBI Taxonomy" id="33031"/>
    <lineage>
        <taxon>Bacteria</taxon>
        <taxon>Bacillati</taxon>
        <taxon>Bacillota</taxon>
        <taxon>Tissierellia</taxon>
        <taxon>Tissierellales</taxon>
        <taxon>Peptoniphilaceae</taxon>
        <taxon>Peptoniphilus</taxon>
    </lineage>
</organism>
<dbReference type="STRING" id="1122949.GCA_000378725_00097"/>
<dbReference type="SUPFAM" id="SSF52317">
    <property type="entry name" value="Class I glutamine amidotransferase-like"/>
    <property type="match status" value="1"/>
</dbReference>
<dbReference type="NCBIfam" id="TIGR01383">
    <property type="entry name" value="not_thiJ"/>
    <property type="match status" value="1"/>
</dbReference>
<name>A0A379C3R5_9FIRM</name>
<protein>
    <submittedName>
        <fullName evidence="2">Chaperone protein YajL</fullName>
    </submittedName>
</protein>
<reference evidence="2 3" key="1">
    <citation type="submission" date="2018-06" db="EMBL/GenBank/DDBJ databases">
        <authorList>
            <consortium name="Pathogen Informatics"/>
            <person name="Doyle S."/>
        </authorList>
    </citation>
    <scope>NUCLEOTIDE SEQUENCE [LARGE SCALE GENOMIC DNA]</scope>
    <source>
        <strain evidence="2 3">NCTC13149</strain>
    </source>
</reference>
<dbReference type="InterPro" id="IPR029062">
    <property type="entry name" value="Class_I_gatase-like"/>
</dbReference>
<dbReference type="RefSeq" id="WP_019034173.1">
    <property type="nucleotide sequence ID" value="NZ_JBBNGY010000016.1"/>
</dbReference>
<evidence type="ECO:0000313" key="2">
    <source>
        <dbReference type="EMBL" id="SUB56256.1"/>
    </source>
</evidence>
<dbReference type="Pfam" id="PF01965">
    <property type="entry name" value="DJ-1_PfpI"/>
    <property type="match status" value="1"/>
</dbReference>
<dbReference type="InterPro" id="IPR006287">
    <property type="entry name" value="DJ-1"/>
</dbReference>
<dbReference type="EMBL" id="UGSZ01000001">
    <property type="protein sequence ID" value="SUB56256.1"/>
    <property type="molecule type" value="Genomic_DNA"/>
</dbReference>
<dbReference type="PANTHER" id="PTHR48094:SF12">
    <property type="entry name" value="PARKINSON DISEASE PROTEIN 7 HOMOLOG"/>
    <property type="match status" value="1"/>
</dbReference>
<proteinExistence type="predicted"/>
<dbReference type="AlphaFoldDB" id="A0A379C3R5"/>
<dbReference type="PANTHER" id="PTHR48094">
    <property type="entry name" value="PROTEIN/NUCLEIC ACID DEGLYCASE DJ-1-RELATED"/>
    <property type="match status" value="1"/>
</dbReference>
<feature type="domain" description="DJ-1/PfpI" evidence="1">
    <location>
        <begin position="4"/>
        <end position="164"/>
    </location>
</feature>
<dbReference type="InterPro" id="IPR050325">
    <property type="entry name" value="Prot/Nucl_acid_deglycase"/>
</dbReference>
<dbReference type="Gene3D" id="3.40.50.880">
    <property type="match status" value="1"/>
</dbReference>
<sequence length="193" mass="21215">MKDLLVFLADGFEEVEALSVVDILRRGGLSVDTCSIKDSKKVTSSHQVTVLADVHIDDIKIDNYKACYIPGGQPGATNLQNDRRVIQIVEMFKEQGKFVAAICAGPQVLDTAGVLTDEKFTCYPGVEERLKTKKRLDVPVVVDDNIITAMGPAMAPFLGYELLKILSGKKKAKEVGDGFLINKIKEFIKEDII</sequence>